<keyword evidence="3" id="KW-1185">Reference proteome</keyword>
<evidence type="ECO:0000313" key="2">
    <source>
        <dbReference type="EMBL" id="CAD7672609.1"/>
    </source>
</evidence>
<dbReference type="Proteomes" id="UP000645828">
    <property type="component" value="Unassembled WGS sequence"/>
</dbReference>
<protein>
    <submittedName>
        <fullName evidence="2">(raccoon dog) hypothetical protein</fullName>
    </submittedName>
</protein>
<feature type="compositionally biased region" description="Basic and acidic residues" evidence="1">
    <location>
        <begin position="93"/>
        <end position="102"/>
    </location>
</feature>
<gene>
    <name evidence="2" type="ORF">NYPRO_LOCUS5404</name>
</gene>
<sequence length="102" mass="10852">MCLDHEEPCGPNHRSFCLNGGICYLIPTIPSPFNPGSNPTSGSRCMEPASPSAYVSASLSLTEGPPSEGDSVQYDINLVETSTGAQHSFQDLGHQETKDHDS</sequence>
<organism evidence="2 3">
    <name type="scientific">Nyctereutes procyonoides</name>
    <name type="common">Raccoon dog</name>
    <name type="synonym">Canis procyonoides</name>
    <dbReference type="NCBI Taxonomy" id="34880"/>
    <lineage>
        <taxon>Eukaryota</taxon>
        <taxon>Metazoa</taxon>
        <taxon>Chordata</taxon>
        <taxon>Craniata</taxon>
        <taxon>Vertebrata</taxon>
        <taxon>Euteleostomi</taxon>
        <taxon>Mammalia</taxon>
        <taxon>Eutheria</taxon>
        <taxon>Laurasiatheria</taxon>
        <taxon>Carnivora</taxon>
        <taxon>Caniformia</taxon>
        <taxon>Canidae</taxon>
        <taxon>Nyctereutes</taxon>
    </lineage>
</organism>
<comment type="caution">
    <text evidence="2">The sequence shown here is derived from an EMBL/GenBank/DDBJ whole genome shotgun (WGS) entry which is preliminary data.</text>
</comment>
<reference evidence="2" key="1">
    <citation type="submission" date="2020-12" db="EMBL/GenBank/DDBJ databases">
        <authorList>
            <consortium name="Molecular Ecology Group"/>
        </authorList>
    </citation>
    <scope>NUCLEOTIDE SEQUENCE</scope>
    <source>
        <strain evidence="2">TBG_1078</strain>
    </source>
</reference>
<evidence type="ECO:0000256" key="1">
    <source>
        <dbReference type="SAM" id="MobiDB-lite"/>
    </source>
</evidence>
<dbReference type="EMBL" id="CAJHUB010000669">
    <property type="protein sequence ID" value="CAD7672609.1"/>
    <property type="molecule type" value="Genomic_DNA"/>
</dbReference>
<name>A0A811Y4T5_NYCPR</name>
<proteinExistence type="predicted"/>
<feature type="region of interest" description="Disordered" evidence="1">
    <location>
        <begin position="82"/>
        <end position="102"/>
    </location>
</feature>
<dbReference type="AlphaFoldDB" id="A0A811Y4T5"/>
<evidence type="ECO:0000313" key="3">
    <source>
        <dbReference type="Proteomes" id="UP000645828"/>
    </source>
</evidence>
<accession>A0A811Y4T5</accession>